<dbReference type="Proteomes" id="UP000325313">
    <property type="component" value="Unassembled WGS sequence"/>
</dbReference>
<evidence type="ECO:0000313" key="4">
    <source>
        <dbReference type="Proteomes" id="UP000324748"/>
    </source>
</evidence>
<gene>
    <name evidence="2" type="ORF">PGT21_017767</name>
    <name evidence="3" type="ORF">PGTUg99_034849</name>
</gene>
<evidence type="ECO:0000313" key="2">
    <source>
        <dbReference type="EMBL" id="KAA1096472.1"/>
    </source>
</evidence>
<organism evidence="2 4">
    <name type="scientific">Puccinia graminis f. sp. tritici</name>
    <dbReference type="NCBI Taxonomy" id="56615"/>
    <lineage>
        <taxon>Eukaryota</taxon>
        <taxon>Fungi</taxon>
        <taxon>Dikarya</taxon>
        <taxon>Basidiomycota</taxon>
        <taxon>Pucciniomycotina</taxon>
        <taxon>Pucciniomycetes</taxon>
        <taxon>Pucciniales</taxon>
        <taxon>Pucciniaceae</taxon>
        <taxon>Puccinia</taxon>
    </lineage>
</organism>
<accession>A0A5B0P6R4</accession>
<protein>
    <submittedName>
        <fullName evidence="2">Uncharacterized protein</fullName>
    </submittedName>
</protein>
<comment type="caution">
    <text evidence="2">The sequence shown here is derived from an EMBL/GenBank/DDBJ whole genome shotgun (WGS) entry which is preliminary data.</text>
</comment>
<keyword evidence="1" id="KW-0732">Signal</keyword>
<dbReference type="Proteomes" id="UP000324748">
    <property type="component" value="Unassembled WGS sequence"/>
</dbReference>
<evidence type="ECO:0000256" key="1">
    <source>
        <dbReference type="SAM" id="SignalP"/>
    </source>
</evidence>
<evidence type="ECO:0000313" key="5">
    <source>
        <dbReference type="Proteomes" id="UP000325313"/>
    </source>
</evidence>
<dbReference type="AlphaFoldDB" id="A0A5B0P6R4"/>
<feature type="chain" id="PRO_5036137684" evidence="1">
    <location>
        <begin position="18"/>
        <end position="114"/>
    </location>
</feature>
<reference evidence="4 5" key="1">
    <citation type="submission" date="2019-05" db="EMBL/GenBank/DDBJ databases">
        <title>Emergence of the Ug99 lineage of the wheat stem rust pathogen through somatic hybridization.</title>
        <authorList>
            <person name="Li F."/>
            <person name="Upadhyaya N.M."/>
            <person name="Sperschneider J."/>
            <person name="Matny O."/>
            <person name="Nguyen-Phuc H."/>
            <person name="Mago R."/>
            <person name="Raley C."/>
            <person name="Miller M.E."/>
            <person name="Silverstein K.A.T."/>
            <person name="Henningsen E."/>
            <person name="Hirsch C.D."/>
            <person name="Visser B."/>
            <person name="Pretorius Z.A."/>
            <person name="Steffenson B.J."/>
            <person name="Schwessinger B."/>
            <person name="Dodds P.N."/>
            <person name="Figueroa M."/>
        </authorList>
    </citation>
    <scope>NUCLEOTIDE SEQUENCE [LARGE SCALE GENOMIC DNA]</scope>
    <source>
        <strain evidence="2">21-0</strain>
        <strain evidence="3 5">Ug99</strain>
    </source>
</reference>
<keyword evidence="4" id="KW-1185">Reference proteome</keyword>
<proteinExistence type="predicted"/>
<sequence length="114" mass="12843">MHLLILLNFLMVPFVLSAHEKAAPKPAPPHLFNCEVSQMVTRGFKFASNSVPLCKLQNGHYIRPITIKNPKYIDYTCPDLKKQVPQCCIGPITDLSQVKSYHCGDAELYSEDQP</sequence>
<feature type="signal peptide" evidence="1">
    <location>
        <begin position="1"/>
        <end position="17"/>
    </location>
</feature>
<evidence type="ECO:0000313" key="3">
    <source>
        <dbReference type="EMBL" id="KAA1131964.1"/>
    </source>
</evidence>
<name>A0A5B0P6R4_PUCGR</name>
<dbReference type="EMBL" id="VSWC01000067">
    <property type="protein sequence ID" value="KAA1096472.1"/>
    <property type="molecule type" value="Genomic_DNA"/>
</dbReference>
<dbReference type="EMBL" id="VDEP01000102">
    <property type="protein sequence ID" value="KAA1131964.1"/>
    <property type="molecule type" value="Genomic_DNA"/>
</dbReference>